<organism evidence="1 2">
    <name type="scientific">Paramarasmius palmivorus</name>
    <dbReference type="NCBI Taxonomy" id="297713"/>
    <lineage>
        <taxon>Eukaryota</taxon>
        <taxon>Fungi</taxon>
        <taxon>Dikarya</taxon>
        <taxon>Basidiomycota</taxon>
        <taxon>Agaricomycotina</taxon>
        <taxon>Agaricomycetes</taxon>
        <taxon>Agaricomycetidae</taxon>
        <taxon>Agaricales</taxon>
        <taxon>Marasmiineae</taxon>
        <taxon>Marasmiaceae</taxon>
        <taxon>Paramarasmius</taxon>
    </lineage>
</organism>
<keyword evidence="2" id="KW-1185">Reference proteome</keyword>
<evidence type="ECO:0000313" key="2">
    <source>
        <dbReference type="Proteomes" id="UP001383192"/>
    </source>
</evidence>
<proteinExistence type="predicted"/>
<dbReference type="AlphaFoldDB" id="A0AAW0D2B6"/>
<name>A0AAW0D2B6_9AGAR</name>
<evidence type="ECO:0000313" key="1">
    <source>
        <dbReference type="EMBL" id="KAK7045362.1"/>
    </source>
</evidence>
<comment type="caution">
    <text evidence="1">The sequence shown here is derived from an EMBL/GenBank/DDBJ whole genome shotgun (WGS) entry which is preliminary data.</text>
</comment>
<accession>A0AAW0D2B6</accession>
<dbReference type="EMBL" id="JAYKXP010000025">
    <property type="protein sequence ID" value="KAK7045362.1"/>
    <property type="molecule type" value="Genomic_DNA"/>
</dbReference>
<gene>
    <name evidence="1" type="ORF">VNI00_007611</name>
</gene>
<sequence>MPHADLQTGPLPNPNETLISCADHVKNAYVKVFQVQQRSQNPEERLYARIVGYFLINLDRFRRTLGDKPINYISEEINQQVEGQSDKTTKLGSLFLQLILGAHHSWTTPNASPYSTPPSPNEQKDVFADIHESGKDPRILEKQVLVRDGFRCLVNSMVNESYGLRSDSLLASVKAGRDLGMITKCCRIFCSSGDEDTREITASVLSHFGITDKDSVATTIFHDIRNALTLTLGCRFYFNELETWFEPTCTKHEYIIFHASTWRQPSLRAHDAVTLNIQDSFFATTTSFTEMMKSNPDQYLPDPKLLVLHATCARVAHMSGVADLLLKSLPDFDFESWDVLAPDGSDTDRLTDATSKLSLYDSGRPSGKAKLDAFLYSVTRLEI</sequence>
<reference evidence="1 2" key="1">
    <citation type="submission" date="2024-01" db="EMBL/GenBank/DDBJ databases">
        <title>A draft genome for a cacao thread blight-causing isolate of Paramarasmius palmivorus.</title>
        <authorList>
            <person name="Baruah I.K."/>
            <person name="Bukari Y."/>
            <person name="Amoako-Attah I."/>
            <person name="Meinhardt L.W."/>
            <person name="Bailey B.A."/>
            <person name="Cohen S.P."/>
        </authorList>
    </citation>
    <scope>NUCLEOTIDE SEQUENCE [LARGE SCALE GENOMIC DNA]</scope>
    <source>
        <strain evidence="1 2">GH-12</strain>
    </source>
</reference>
<protein>
    <recommendedName>
        <fullName evidence="3">HNH nuclease domain-containing protein</fullName>
    </recommendedName>
</protein>
<dbReference type="Proteomes" id="UP001383192">
    <property type="component" value="Unassembled WGS sequence"/>
</dbReference>
<evidence type="ECO:0008006" key="3">
    <source>
        <dbReference type="Google" id="ProtNLM"/>
    </source>
</evidence>